<protein>
    <submittedName>
        <fullName evidence="6">Uncharacterized protein</fullName>
    </submittedName>
</protein>
<dbReference type="GO" id="GO:0046872">
    <property type="term" value="F:metal ion binding"/>
    <property type="evidence" value="ECO:0007669"/>
    <property type="project" value="InterPro"/>
</dbReference>
<dbReference type="EMBL" id="LFWZ01000067">
    <property type="protein sequence ID" value="KON29358.1"/>
    <property type="molecule type" value="Genomic_DNA"/>
</dbReference>
<name>A0A0M0BLC8_9ARCH</name>
<keyword evidence="2" id="KW-0560">Oxidoreductase</keyword>
<evidence type="ECO:0000256" key="3">
    <source>
        <dbReference type="ARBA" id="ARBA00023027"/>
    </source>
</evidence>
<comment type="similarity">
    <text evidence="1">Belongs to the iron-containing alcohol dehydrogenase family.</text>
</comment>
<dbReference type="SUPFAM" id="SSF56796">
    <property type="entry name" value="Dehydroquinate synthase-like"/>
    <property type="match status" value="1"/>
</dbReference>
<dbReference type="Proteomes" id="UP000037210">
    <property type="component" value="Unassembled WGS sequence"/>
</dbReference>
<keyword evidence="3" id="KW-0520">NAD</keyword>
<evidence type="ECO:0000259" key="5">
    <source>
        <dbReference type="Pfam" id="PF25137"/>
    </source>
</evidence>
<accession>A0A0M0BLC8</accession>
<dbReference type="InterPro" id="IPR039697">
    <property type="entry name" value="Alcohol_dehydrogenase_Fe"/>
</dbReference>
<evidence type="ECO:0000256" key="2">
    <source>
        <dbReference type="ARBA" id="ARBA00023002"/>
    </source>
</evidence>
<gene>
    <name evidence="6" type="ORF">AC482_06720</name>
</gene>
<dbReference type="FunFam" id="3.40.50.1970:FF:000003">
    <property type="entry name" value="Alcohol dehydrogenase, iron-containing"/>
    <property type="match status" value="1"/>
</dbReference>
<sequence length="389" mass="41674">MPSRVIFGIGTVKRTGQEAKRLGAKNALLVTDEGVAKAGLADRAKGPVLEEGLKAEVWDQVEPEPTIGCVEDLLGHVKRGSFDLLIGVGGGSSMDVAKAAAVLLKNPGEPEEYFAGGKREFTSPGVPCIAVPTTAGTGAEITWDAVIKDRNGMKAFFEHQYVRPAVAIVDPTMSAGMPPRLTAASGIDALSHAVESALTRVANPITMALALQSIRLVSANLRTAVHHGSNLEARYNMALATLTEAFSETNAGDVEAHAIGHLVGSVYRVPHGVACGIALPYAMEHNVVVSADRLRLIAEAMGEDVWGLSDREAAYEGVYAVRQLIEDVGLPTTLKEIGVKREDLPKLAEDMVTIPWIKVFFDYFTIREMTKETAIKLLENIWEGRLGEP</sequence>
<comment type="caution">
    <text evidence="6">The sequence shown here is derived from an EMBL/GenBank/DDBJ whole genome shotgun (WGS) entry which is preliminary data.</text>
</comment>
<dbReference type="Gene3D" id="1.20.1090.10">
    <property type="entry name" value="Dehydroquinate synthase-like - alpha domain"/>
    <property type="match status" value="1"/>
</dbReference>
<dbReference type="Pfam" id="PF25137">
    <property type="entry name" value="ADH_Fe_C"/>
    <property type="match status" value="1"/>
</dbReference>
<dbReference type="InterPro" id="IPR056798">
    <property type="entry name" value="ADH_Fe_C"/>
</dbReference>
<dbReference type="PROSITE" id="PS00913">
    <property type="entry name" value="ADH_IRON_1"/>
    <property type="match status" value="1"/>
</dbReference>
<dbReference type="InterPro" id="IPR018211">
    <property type="entry name" value="ADH_Fe_CS"/>
</dbReference>
<proteinExistence type="inferred from homology"/>
<evidence type="ECO:0000259" key="4">
    <source>
        <dbReference type="Pfam" id="PF00465"/>
    </source>
</evidence>
<dbReference type="Pfam" id="PF00465">
    <property type="entry name" value="Fe-ADH"/>
    <property type="match status" value="1"/>
</dbReference>
<dbReference type="PANTHER" id="PTHR11496">
    <property type="entry name" value="ALCOHOL DEHYDROGENASE"/>
    <property type="match status" value="1"/>
</dbReference>
<dbReference type="Gene3D" id="3.40.50.1970">
    <property type="match status" value="1"/>
</dbReference>
<dbReference type="CDD" id="cd08551">
    <property type="entry name" value="Fe-ADH"/>
    <property type="match status" value="1"/>
</dbReference>
<organism evidence="6 7">
    <name type="scientific">miscellaneous Crenarchaeota group-15 archaeon DG-45</name>
    <dbReference type="NCBI Taxonomy" id="1685127"/>
    <lineage>
        <taxon>Archaea</taxon>
        <taxon>Candidatus Bathyarchaeota</taxon>
        <taxon>MCG-15</taxon>
    </lineage>
</organism>
<dbReference type="GO" id="GO:0004022">
    <property type="term" value="F:alcohol dehydrogenase (NAD+) activity"/>
    <property type="evidence" value="ECO:0007669"/>
    <property type="project" value="TreeGrafter"/>
</dbReference>
<feature type="domain" description="Alcohol dehydrogenase iron-type/glycerol dehydrogenase GldA" evidence="4">
    <location>
        <begin position="2"/>
        <end position="171"/>
    </location>
</feature>
<evidence type="ECO:0000256" key="1">
    <source>
        <dbReference type="ARBA" id="ARBA00007358"/>
    </source>
</evidence>
<dbReference type="AlphaFoldDB" id="A0A0M0BLC8"/>
<feature type="domain" description="Fe-containing alcohol dehydrogenase-like C-terminal" evidence="5">
    <location>
        <begin position="182"/>
        <end position="379"/>
    </location>
</feature>
<evidence type="ECO:0000313" key="6">
    <source>
        <dbReference type="EMBL" id="KON29358.1"/>
    </source>
</evidence>
<reference evidence="6 7" key="1">
    <citation type="submission" date="2015-06" db="EMBL/GenBank/DDBJ databases">
        <title>New insights into the roles of widespread benthic archaea in carbon and nitrogen cycling.</title>
        <authorList>
            <person name="Lazar C.S."/>
            <person name="Baker B.J."/>
            <person name="Seitz K.W."/>
            <person name="Hyde A.S."/>
            <person name="Dick G.J."/>
            <person name="Hinrichs K.-U."/>
            <person name="Teske A.P."/>
        </authorList>
    </citation>
    <scope>NUCLEOTIDE SEQUENCE [LARGE SCALE GENOMIC DNA]</scope>
    <source>
        <strain evidence="6">DG-45</strain>
    </source>
</reference>
<dbReference type="InterPro" id="IPR001670">
    <property type="entry name" value="ADH_Fe/GldA"/>
</dbReference>
<dbReference type="PANTHER" id="PTHR11496:SF102">
    <property type="entry name" value="ALCOHOL DEHYDROGENASE 4"/>
    <property type="match status" value="1"/>
</dbReference>
<evidence type="ECO:0000313" key="7">
    <source>
        <dbReference type="Proteomes" id="UP000037210"/>
    </source>
</evidence>